<evidence type="ECO:0000259" key="1">
    <source>
        <dbReference type="PROSITE" id="PS50106"/>
    </source>
</evidence>
<keyword evidence="3" id="KW-1185">Reference proteome</keyword>
<evidence type="ECO:0000313" key="3">
    <source>
        <dbReference type="Proteomes" id="UP001153069"/>
    </source>
</evidence>
<proteinExistence type="predicted"/>
<dbReference type="CDD" id="cd00136">
    <property type="entry name" value="PDZ_canonical"/>
    <property type="match status" value="1"/>
</dbReference>
<dbReference type="AlphaFoldDB" id="A0A9N8EFM8"/>
<dbReference type="SUPFAM" id="SSF50156">
    <property type="entry name" value="PDZ domain-like"/>
    <property type="match status" value="2"/>
</dbReference>
<comment type="caution">
    <text evidence="2">The sequence shown here is derived from an EMBL/GenBank/DDBJ whole genome shotgun (WGS) entry which is preliminary data.</text>
</comment>
<dbReference type="PROSITE" id="PS50106">
    <property type="entry name" value="PDZ"/>
    <property type="match status" value="1"/>
</dbReference>
<dbReference type="SMART" id="SM00228">
    <property type="entry name" value="PDZ"/>
    <property type="match status" value="2"/>
</dbReference>
<reference evidence="2" key="1">
    <citation type="submission" date="2020-06" db="EMBL/GenBank/DDBJ databases">
        <authorList>
            <consortium name="Plant Systems Biology data submission"/>
        </authorList>
    </citation>
    <scope>NUCLEOTIDE SEQUENCE</scope>
    <source>
        <strain evidence="2">D6</strain>
    </source>
</reference>
<gene>
    <name evidence="2" type="ORF">SEMRO_874_G214230.1</name>
</gene>
<name>A0A9N8EFM8_9STRA</name>
<evidence type="ECO:0000313" key="2">
    <source>
        <dbReference type="EMBL" id="CAB9517699.1"/>
    </source>
</evidence>
<organism evidence="2 3">
    <name type="scientific">Seminavis robusta</name>
    <dbReference type="NCBI Taxonomy" id="568900"/>
    <lineage>
        <taxon>Eukaryota</taxon>
        <taxon>Sar</taxon>
        <taxon>Stramenopiles</taxon>
        <taxon>Ochrophyta</taxon>
        <taxon>Bacillariophyta</taxon>
        <taxon>Bacillariophyceae</taxon>
        <taxon>Bacillariophycidae</taxon>
        <taxon>Naviculales</taxon>
        <taxon>Naviculaceae</taxon>
        <taxon>Seminavis</taxon>
    </lineage>
</organism>
<dbReference type="InterPro" id="IPR001478">
    <property type="entry name" value="PDZ"/>
</dbReference>
<dbReference type="EMBL" id="CAICTM010000873">
    <property type="protein sequence ID" value="CAB9517699.1"/>
    <property type="molecule type" value="Genomic_DNA"/>
</dbReference>
<protein>
    <recommendedName>
        <fullName evidence="1">PDZ domain-containing protein</fullName>
    </recommendedName>
</protein>
<dbReference type="InterPro" id="IPR036034">
    <property type="entry name" value="PDZ_sf"/>
</dbReference>
<sequence>MALQDNSIEEFDSIPTIHLSPYHEIHLADALTLEYDSKNDTNAEQASDEAMSDSDNQNVTTDSFRVPICDVRPVKSSEARTHWAALATSMKRNRAFLLSATVHKETRNDKIGLCLSNNSKKGGRALTISSIHEEGLFSHSPFQVGDRIVSINTLNCQEMRASVAARLLRTITGTFTVVVQNVKGDPTLVESMIYKPEPTSKTGLSVISNGYSRATIYDIHPHGIFADSILNRMDLIVSINEIPCHSLDSREAAAIVAQAEDRVTVIAERRHESAVVMAMAQ</sequence>
<feature type="domain" description="PDZ" evidence="1">
    <location>
        <begin position="99"/>
        <end position="183"/>
    </location>
</feature>
<dbReference type="Pfam" id="PF00595">
    <property type="entry name" value="PDZ"/>
    <property type="match status" value="1"/>
</dbReference>
<accession>A0A9N8EFM8</accession>
<dbReference type="Gene3D" id="2.30.42.10">
    <property type="match status" value="2"/>
</dbReference>
<dbReference type="Proteomes" id="UP001153069">
    <property type="component" value="Unassembled WGS sequence"/>
</dbReference>